<dbReference type="EMBL" id="JABFTT010000013">
    <property type="protein sequence ID" value="MCE8021689.1"/>
    <property type="molecule type" value="Genomic_DNA"/>
</dbReference>
<accession>A0ABS9AIY4</accession>
<dbReference type="Proteomes" id="UP001320122">
    <property type="component" value="Unassembled WGS sequence"/>
</dbReference>
<sequence>MKALLPLLLLTSLLIAPGYSQAQTQAGSSPAHFKGEPAETLSQAVANFSEYNQRLAELLVQDELSLTDLGTVHELTYTLENALEKIQEEVEAMTHILEEVHQGSETGDFEHVQSNGAAYLEAAQTLVP</sequence>
<keyword evidence="1" id="KW-0732">Signal</keyword>
<name>A0ABS9AIY4_9GAMM</name>
<keyword evidence="3" id="KW-1185">Reference proteome</keyword>
<protein>
    <submittedName>
        <fullName evidence="2">Uncharacterized protein</fullName>
    </submittedName>
</protein>
<evidence type="ECO:0000313" key="2">
    <source>
        <dbReference type="EMBL" id="MCE8021689.1"/>
    </source>
</evidence>
<dbReference type="InterPro" id="IPR046634">
    <property type="entry name" value="DUF6746"/>
</dbReference>
<evidence type="ECO:0000256" key="1">
    <source>
        <dbReference type="SAM" id="SignalP"/>
    </source>
</evidence>
<feature type="signal peptide" evidence="1">
    <location>
        <begin position="1"/>
        <end position="22"/>
    </location>
</feature>
<gene>
    <name evidence="2" type="ORF">HOP51_16455</name>
</gene>
<organism evidence="2 3">
    <name type="scientific">Billgrantia zhangzhouensis</name>
    <dbReference type="NCBI Taxonomy" id="2733481"/>
    <lineage>
        <taxon>Bacteria</taxon>
        <taxon>Pseudomonadati</taxon>
        <taxon>Pseudomonadota</taxon>
        <taxon>Gammaproteobacteria</taxon>
        <taxon>Oceanospirillales</taxon>
        <taxon>Halomonadaceae</taxon>
        <taxon>Billgrantia</taxon>
    </lineage>
</organism>
<evidence type="ECO:0000313" key="3">
    <source>
        <dbReference type="Proteomes" id="UP001320122"/>
    </source>
</evidence>
<dbReference type="Pfam" id="PF20531">
    <property type="entry name" value="DUF6746"/>
    <property type="match status" value="1"/>
</dbReference>
<proteinExistence type="predicted"/>
<dbReference type="RefSeq" id="WP_234275014.1">
    <property type="nucleotide sequence ID" value="NZ_JABFTT010000013.1"/>
</dbReference>
<reference evidence="2 3" key="1">
    <citation type="journal article" date="2021" name="Front. Microbiol.">
        <title>Aerobic Denitrification and Heterotrophic Sulfur Oxidation in the Genus Halomonas Revealed by Six Novel Species Characterizations and Genome-Based Analysis.</title>
        <authorList>
            <person name="Wang L."/>
            <person name="Shao Z."/>
        </authorList>
    </citation>
    <scope>NUCLEOTIDE SEQUENCE [LARGE SCALE GENOMIC DNA]</scope>
    <source>
        <strain evidence="2 3">MCCC 1A11036</strain>
    </source>
</reference>
<comment type="caution">
    <text evidence="2">The sequence shown here is derived from an EMBL/GenBank/DDBJ whole genome shotgun (WGS) entry which is preliminary data.</text>
</comment>
<feature type="chain" id="PRO_5046505280" evidence="1">
    <location>
        <begin position="23"/>
        <end position="128"/>
    </location>
</feature>